<evidence type="ECO:0000313" key="3">
    <source>
        <dbReference type="Proteomes" id="UP001187192"/>
    </source>
</evidence>
<accession>A0AA88DYS0</accession>
<feature type="region of interest" description="Disordered" evidence="1">
    <location>
        <begin position="1"/>
        <end position="65"/>
    </location>
</feature>
<proteinExistence type="predicted"/>
<name>A0AA88DYS0_FICCA</name>
<dbReference type="EMBL" id="BTGU01000190">
    <property type="protein sequence ID" value="GMN64682.1"/>
    <property type="molecule type" value="Genomic_DNA"/>
</dbReference>
<dbReference type="AlphaFoldDB" id="A0AA88DYS0"/>
<reference evidence="2" key="1">
    <citation type="submission" date="2023-07" db="EMBL/GenBank/DDBJ databases">
        <title>draft genome sequence of fig (Ficus carica).</title>
        <authorList>
            <person name="Takahashi T."/>
            <person name="Nishimura K."/>
        </authorList>
    </citation>
    <scope>NUCLEOTIDE SEQUENCE</scope>
</reference>
<evidence type="ECO:0000256" key="1">
    <source>
        <dbReference type="SAM" id="MobiDB-lite"/>
    </source>
</evidence>
<feature type="region of interest" description="Disordered" evidence="1">
    <location>
        <begin position="162"/>
        <end position="245"/>
    </location>
</feature>
<gene>
    <name evidence="2" type="ORF">TIFTF001_033747</name>
</gene>
<dbReference type="Proteomes" id="UP001187192">
    <property type="component" value="Unassembled WGS sequence"/>
</dbReference>
<keyword evidence="3" id="KW-1185">Reference proteome</keyword>
<feature type="compositionally biased region" description="Basic and acidic residues" evidence="1">
    <location>
        <begin position="171"/>
        <end position="182"/>
    </location>
</feature>
<organism evidence="2 3">
    <name type="scientific">Ficus carica</name>
    <name type="common">Common fig</name>
    <dbReference type="NCBI Taxonomy" id="3494"/>
    <lineage>
        <taxon>Eukaryota</taxon>
        <taxon>Viridiplantae</taxon>
        <taxon>Streptophyta</taxon>
        <taxon>Embryophyta</taxon>
        <taxon>Tracheophyta</taxon>
        <taxon>Spermatophyta</taxon>
        <taxon>Magnoliopsida</taxon>
        <taxon>eudicotyledons</taxon>
        <taxon>Gunneridae</taxon>
        <taxon>Pentapetalae</taxon>
        <taxon>rosids</taxon>
        <taxon>fabids</taxon>
        <taxon>Rosales</taxon>
        <taxon>Moraceae</taxon>
        <taxon>Ficeae</taxon>
        <taxon>Ficus</taxon>
    </lineage>
</organism>
<evidence type="ECO:0000313" key="2">
    <source>
        <dbReference type="EMBL" id="GMN64682.1"/>
    </source>
</evidence>
<feature type="compositionally biased region" description="Low complexity" evidence="1">
    <location>
        <begin position="1"/>
        <end position="10"/>
    </location>
</feature>
<comment type="caution">
    <text evidence="2">The sequence shown here is derived from an EMBL/GenBank/DDBJ whole genome shotgun (WGS) entry which is preliminary data.</text>
</comment>
<protein>
    <submittedName>
        <fullName evidence="2">Uncharacterized protein</fullName>
    </submittedName>
</protein>
<sequence length="245" mass="25828">MEQNSSSSFRDNSKSPKTPPFRSHDFRNLPIPTLRHNDHTRPAGPHRPLHLRHKPGREQRLGQVGSEGQIKDAVEEWEVVGIGPVHQRRRVHQLDGSDVGESHLGQGHGLVAGAGGDAEDFGVVVKKAEGPEEGGVGGDLGLPGVGGPEAVVHVVEGGEAAGRGVAGGSGEGDRRWGMDRDAGVGVGGLEEEEEEGERGYGYGGVGDPVQEYLYTEQSTTKEDKLGGMPNRGLLKSGDGQNFGTL</sequence>